<protein>
    <recommendedName>
        <fullName evidence="4">Retrotransposon gag domain-containing protein</fullName>
    </recommendedName>
</protein>
<accession>A0A9P6EYF0</accession>
<reference evidence="2" key="1">
    <citation type="journal article" date="2020" name="Fungal Divers.">
        <title>Resolving the Mortierellaceae phylogeny through synthesis of multi-gene phylogenetics and phylogenomics.</title>
        <authorList>
            <person name="Vandepol N."/>
            <person name="Liber J."/>
            <person name="Desiro A."/>
            <person name="Na H."/>
            <person name="Kennedy M."/>
            <person name="Barry K."/>
            <person name="Grigoriev I.V."/>
            <person name="Miller A.N."/>
            <person name="O'Donnell K."/>
            <person name="Stajich J.E."/>
            <person name="Bonito G."/>
        </authorList>
    </citation>
    <scope>NUCLEOTIDE SEQUENCE</scope>
    <source>
        <strain evidence="2">NRRL 2591</strain>
    </source>
</reference>
<gene>
    <name evidence="2" type="ORF">EC957_007581</name>
</gene>
<dbReference type="EMBL" id="JAAAXW010000359">
    <property type="protein sequence ID" value="KAF9537825.1"/>
    <property type="molecule type" value="Genomic_DNA"/>
</dbReference>
<dbReference type="AlphaFoldDB" id="A0A9P6EYF0"/>
<organism evidence="2 3">
    <name type="scientific">Mortierella hygrophila</name>
    <dbReference type="NCBI Taxonomy" id="979708"/>
    <lineage>
        <taxon>Eukaryota</taxon>
        <taxon>Fungi</taxon>
        <taxon>Fungi incertae sedis</taxon>
        <taxon>Mucoromycota</taxon>
        <taxon>Mortierellomycotina</taxon>
        <taxon>Mortierellomycetes</taxon>
        <taxon>Mortierellales</taxon>
        <taxon>Mortierellaceae</taxon>
        <taxon>Mortierella</taxon>
    </lineage>
</organism>
<evidence type="ECO:0000313" key="2">
    <source>
        <dbReference type="EMBL" id="KAF9537825.1"/>
    </source>
</evidence>
<comment type="caution">
    <text evidence="2">The sequence shown here is derived from an EMBL/GenBank/DDBJ whole genome shotgun (WGS) entry which is preliminary data.</text>
</comment>
<dbReference type="Proteomes" id="UP000723463">
    <property type="component" value="Unassembled WGS sequence"/>
</dbReference>
<evidence type="ECO:0008006" key="4">
    <source>
        <dbReference type="Google" id="ProtNLM"/>
    </source>
</evidence>
<feature type="region of interest" description="Disordered" evidence="1">
    <location>
        <begin position="84"/>
        <end position="149"/>
    </location>
</feature>
<evidence type="ECO:0000313" key="3">
    <source>
        <dbReference type="Proteomes" id="UP000723463"/>
    </source>
</evidence>
<proteinExistence type="predicted"/>
<name>A0A9P6EYF0_9FUNG</name>
<sequence>MTTCPKPFILKSYVQQMRRSTRVVTHKFKTAGMQQSSFSSLFRNSPKAQKDTLPHHDYITLPHHYYITHTPATFFIPSDTAMRLAPKPQRHDPSPLFRPKTNRRGSSRTYPPPPSPTLGTPVSSRRRYSGGQHFPKDYPPSDTETFDFSQNDPYTAKTWLKQIEMTAKLCKLPEADWPTASILKLRGMAQVWGQNLDEAQPALTWAEFKAAFSRQFGTDELESTHRNNLAAVVWDKSDTPN</sequence>
<keyword evidence="3" id="KW-1185">Reference proteome</keyword>
<evidence type="ECO:0000256" key="1">
    <source>
        <dbReference type="SAM" id="MobiDB-lite"/>
    </source>
</evidence>